<evidence type="ECO:0000313" key="2">
    <source>
        <dbReference type="EMBL" id="CAL8109810.1"/>
    </source>
</evidence>
<gene>
    <name evidence="2" type="ORF">ODALV1_LOCUS13712</name>
</gene>
<accession>A0ABP1QRR3</accession>
<keyword evidence="3" id="KW-1185">Reference proteome</keyword>
<sequence length="151" mass="16988">MGYITVAVPLVILLLTTAPTLEAKMKRNVLLASGWQYNQQPPSSSLPQPPILSAIHPAAAHQYFFPRTENYYHRMKPDAVVEIVMDPSEEIGNTMVEHSSMTTSIQSQAEYRASCIKEPGCRWECEPRADDLPPDCDCVCFYTDAKWDNIP</sequence>
<feature type="chain" id="PRO_5046886656" evidence="1">
    <location>
        <begin position="24"/>
        <end position="151"/>
    </location>
</feature>
<reference evidence="2 3" key="1">
    <citation type="submission" date="2024-08" db="EMBL/GenBank/DDBJ databases">
        <authorList>
            <person name="Cucini C."/>
            <person name="Frati F."/>
        </authorList>
    </citation>
    <scope>NUCLEOTIDE SEQUENCE [LARGE SCALE GENOMIC DNA]</scope>
</reference>
<evidence type="ECO:0000256" key="1">
    <source>
        <dbReference type="SAM" id="SignalP"/>
    </source>
</evidence>
<dbReference type="EMBL" id="CAXLJM020000042">
    <property type="protein sequence ID" value="CAL8109810.1"/>
    <property type="molecule type" value="Genomic_DNA"/>
</dbReference>
<keyword evidence="1" id="KW-0732">Signal</keyword>
<feature type="signal peptide" evidence="1">
    <location>
        <begin position="1"/>
        <end position="23"/>
    </location>
</feature>
<dbReference type="Proteomes" id="UP001642540">
    <property type="component" value="Unassembled WGS sequence"/>
</dbReference>
<name>A0ABP1QRR3_9HEXA</name>
<comment type="caution">
    <text evidence="2">The sequence shown here is derived from an EMBL/GenBank/DDBJ whole genome shotgun (WGS) entry which is preliminary data.</text>
</comment>
<evidence type="ECO:0000313" key="3">
    <source>
        <dbReference type="Proteomes" id="UP001642540"/>
    </source>
</evidence>
<organism evidence="2 3">
    <name type="scientific">Orchesella dallaii</name>
    <dbReference type="NCBI Taxonomy" id="48710"/>
    <lineage>
        <taxon>Eukaryota</taxon>
        <taxon>Metazoa</taxon>
        <taxon>Ecdysozoa</taxon>
        <taxon>Arthropoda</taxon>
        <taxon>Hexapoda</taxon>
        <taxon>Collembola</taxon>
        <taxon>Entomobryomorpha</taxon>
        <taxon>Entomobryoidea</taxon>
        <taxon>Orchesellidae</taxon>
        <taxon>Orchesellinae</taxon>
        <taxon>Orchesella</taxon>
    </lineage>
</organism>
<protein>
    <submittedName>
        <fullName evidence="2">Uncharacterized protein</fullName>
    </submittedName>
</protein>
<proteinExistence type="predicted"/>